<proteinExistence type="predicted"/>
<dbReference type="EMBL" id="CADCWL010000184">
    <property type="protein sequence ID" value="CAA9575923.1"/>
    <property type="molecule type" value="Genomic_DNA"/>
</dbReference>
<accession>A0A6J4VK63</accession>
<feature type="region of interest" description="Disordered" evidence="1">
    <location>
        <begin position="17"/>
        <end position="45"/>
    </location>
</feature>
<organism evidence="2">
    <name type="scientific">uncultured Thermomicrobiales bacterium</name>
    <dbReference type="NCBI Taxonomy" id="1645740"/>
    <lineage>
        <taxon>Bacteria</taxon>
        <taxon>Pseudomonadati</taxon>
        <taxon>Thermomicrobiota</taxon>
        <taxon>Thermomicrobia</taxon>
        <taxon>Thermomicrobiales</taxon>
        <taxon>environmental samples</taxon>
    </lineage>
</organism>
<feature type="non-terminal residue" evidence="2">
    <location>
        <position position="186"/>
    </location>
</feature>
<name>A0A6J4VK63_9BACT</name>
<feature type="non-terminal residue" evidence="2">
    <location>
        <position position="1"/>
    </location>
</feature>
<feature type="compositionally biased region" description="Basic residues" evidence="1">
    <location>
        <begin position="17"/>
        <end position="41"/>
    </location>
</feature>
<evidence type="ECO:0000256" key="1">
    <source>
        <dbReference type="SAM" id="MobiDB-lite"/>
    </source>
</evidence>
<sequence length="186" mass="21609">GIERRSRCLASRCPLGSRRRSAWCGPGRRRQRRLRSGRHPRCPVQPSGCRAVAVDELSRRTQRRQLVRHHDGGRNLRRRLVRSPRQRRGVARNRGPNSRPRHRHQRADLADRPLCADAGRRPGRSVRSDSRHALADCARVRRDGQPLHRNGYGGNPGCERERPRRLLIHRPGRSNDTRRWQGCRIV</sequence>
<feature type="region of interest" description="Disordered" evidence="1">
    <location>
        <begin position="69"/>
        <end position="107"/>
    </location>
</feature>
<reference evidence="2" key="1">
    <citation type="submission" date="2020-02" db="EMBL/GenBank/DDBJ databases">
        <authorList>
            <person name="Meier V. D."/>
        </authorList>
    </citation>
    <scope>NUCLEOTIDE SEQUENCE</scope>
    <source>
        <strain evidence="2">AVDCRST_MAG19</strain>
    </source>
</reference>
<dbReference type="AlphaFoldDB" id="A0A6J4VK63"/>
<protein>
    <submittedName>
        <fullName evidence="2">Uncharacterized protein</fullName>
    </submittedName>
</protein>
<evidence type="ECO:0000313" key="2">
    <source>
        <dbReference type="EMBL" id="CAA9575923.1"/>
    </source>
</evidence>
<gene>
    <name evidence="2" type="ORF">AVDCRST_MAG19-3356</name>
</gene>
<feature type="compositionally biased region" description="Basic residues" evidence="1">
    <location>
        <begin position="75"/>
        <end position="91"/>
    </location>
</feature>